<comment type="caution">
    <text evidence="1">The sequence shown here is derived from an EMBL/GenBank/DDBJ whole genome shotgun (WGS) entry which is preliminary data.</text>
</comment>
<gene>
    <name evidence="1" type="ORF">I6U51_22935</name>
</gene>
<evidence type="ECO:0000313" key="1">
    <source>
        <dbReference type="EMBL" id="MBI6875531.1"/>
    </source>
</evidence>
<sequence length="88" mass="10377">MNSPPPINPPPNFSPTKTQILNKTQLSVNNIINKYAYIWLKDRAQFWTWITFAVGERIGGWRWNGFIWDNFEIDIPKVDSIVIYTYSK</sequence>
<evidence type="ECO:0000313" key="2">
    <source>
        <dbReference type="Proteomes" id="UP000622687"/>
    </source>
</evidence>
<accession>A0A934I5W2</accession>
<organism evidence="1 2">
    <name type="scientific">Clostridium aciditolerans</name>
    <dbReference type="NCBI Taxonomy" id="339861"/>
    <lineage>
        <taxon>Bacteria</taxon>
        <taxon>Bacillati</taxon>
        <taxon>Bacillota</taxon>
        <taxon>Clostridia</taxon>
        <taxon>Eubacteriales</taxon>
        <taxon>Clostridiaceae</taxon>
        <taxon>Clostridium</taxon>
    </lineage>
</organism>
<reference evidence="1" key="1">
    <citation type="submission" date="2020-12" db="EMBL/GenBank/DDBJ databases">
        <title>Clostridium thailandense sp. nov., a novel acetogenic bacterium isolated from peat land soil in Thailand.</title>
        <authorList>
            <person name="Chaikitkaew S."/>
            <person name="Birkeland N.K."/>
        </authorList>
    </citation>
    <scope>NUCLEOTIDE SEQUENCE</scope>
    <source>
        <strain evidence="1">DSM 17425</strain>
    </source>
</reference>
<dbReference type="RefSeq" id="WP_211144870.1">
    <property type="nucleotide sequence ID" value="NZ_JAEEGB010000045.1"/>
</dbReference>
<keyword evidence="2" id="KW-1185">Reference proteome</keyword>
<dbReference type="Proteomes" id="UP000622687">
    <property type="component" value="Unassembled WGS sequence"/>
</dbReference>
<name>A0A934I5W2_9CLOT</name>
<dbReference type="EMBL" id="JAEEGB010000045">
    <property type="protein sequence ID" value="MBI6875531.1"/>
    <property type="molecule type" value="Genomic_DNA"/>
</dbReference>
<dbReference type="AlphaFoldDB" id="A0A934I5W2"/>
<proteinExistence type="predicted"/>
<protein>
    <submittedName>
        <fullName evidence="1">Uncharacterized protein</fullName>
    </submittedName>
</protein>